<keyword evidence="1" id="KW-0067">ATP-binding</keyword>
<sequence>MQLIVFCGIQATGKSTFYQQLFFHSHVRISMDLLRTRNRERRMLDLCLETQMRCVIDNTNPSRAERAVYIEPALQAGFRVTGYYFHATAAEALVRNEQRTAERQVPPVGIRATRNRLELPQYSEGFDELFFVRASANHTFDLSPWQHEI</sequence>
<evidence type="ECO:0000313" key="1">
    <source>
        <dbReference type="EMBL" id="MCB2376999.1"/>
    </source>
</evidence>
<dbReference type="Gene3D" id="3.40.50.300">
    <property type="entry name" value="P-loop containing nucleotide triphosphate hydrolases"/>
    <property type="match status" value="1"/>
</dbReference>
<name>A0ABS8AC63_9BACT</name>
<gene>
    <name evidence="1" type="ORF">LGH70_05365</name>
</gene>
<dbReference type="GO" id="GO:0005524">
    <property type="term" value="F:ATP binding"/>
    <property type="evidence" value="ECO:0007669"/>
    <property type="project" value="UniProtKB-KW"/>
</dbReference>
<dbReference type="PANTHER" id="PTHR12083:SF9">
    <property type="entry name" value="BIFUNCTIONAL POLYNUCLEOTIDE PHOSPHATASE_KINASE"/>
    <property type="match status" value="1"/>
</dbReference>
<reference evidence="1" key="1">
    <citation type="submission" date="2021-10" db="EMBL/GenBank/DDBJ databases">
        <authorList>
            <person name="Dean J.D."/>
            <person name="Kim M.K."/>
            <person name="Newey C.N."/>
            <person name="Stoker T.S."/>
            <person name="Thompson D.W."/>
            <person name="Grose J.H."/>
        </authorList>
    </citation>
    <scope>NUCLEOTIDE SEQUENCE</scope>
    <source>
        <strain evidence="1">BT635</strain>
    </source>
</reference>
<dbReference type="PANTHER" id="PTHR12083">
    <property type="entry name" value="BIFUNCTIONAL POLYNUCLEOTIDE PHOSPHATASE/KINASE"/>
    <property type="match status" value="1"/>
</dbReference>
<dbReference type="InterPro" id="IPR027417">
    <property type="entry name" value="P-loop_NTPase"/>
</dbReference>
<accession>A0ABS8AC63</accession>
<dbReference type="EMBL" id="JAJADQ010000002">
    <property type="protein sequence ID" value="MCB2376999.1"/>
    <property type="molecule type" value="Genomic_DNA"/>
</dbReference>
<keyword evidence="2" id="KW-1185">Reference proteome</keyword>
<protein>
    <submittedName>
        <fullName evidence="1">ATP-binding protein</fullName>
    </submittedName>
</protein>
<comment type="caution">
    <text evidence="1">The sequence shown here is derived from an EMBL/GenBank/DDBJ whole genome shotgun (WGS) entry which is preliminary data.</text>
</comment>
<dbReference type="Proteomes" id="UP001165297">
    <property type="component" value="Unassembled WGS sequence"/>
</dbReference>
<dbReference type="Pfam" id="PF13671">
    <property type="entry name" value="AAA_33"/>
    <property type="match status" value="1"/>
</dbReference>
<proteinExistence type="predicted"/>
<evidence type="ECO:0000313" key="2">
    <source>
        <dbReference type="Proteomes" id="UP001165297"/>
    </source>
</evidence>
<dbReference type="SUPFAM" id="SSF52540">
    <property type="entry name" value="P-loop containing nucleoside triphosphate hydrolases"/>
    <property type="match status" value="1"/>
</dbReference>
<keyword evidence="1" id="KW-0547">Nucleotide-binding</keyword>
<organism evidence="1 2">
    <name type="scientific">Hymenobacter nitidus</name>
    <dbReference type="NCBI Taxonomy" id="2880929"/>
    <lineage>
        <taxon>Bacteria</taxon>
        <taxon>Pseudomonadati</taxon>
        <taxon>Bacteroidota</taxon>
        <taxon>Cytophagia</taxon>
        <taxon>Cytophagales</taxon>
        <taxon>Hymenobacteraceae</taxon>
        <taxon>Hymenobacter</taxon>
    </lineage>
</organism>